<organism evidence="1 2">
    <name type="scientific">Dacryopinax primogenitus (strain DJM 731)</name>
    <name type="common">Brown rot fungus</name>
    <dbReference type="NCBI Taxonomy" id="1858805"/>
    <lineage>
        <taxon>Eukaryota</taxon>
        <taxon>Fungi</taxon>
        <taxon>Dikarya</taxon>
        <taxon>Basidiomycota</taxon>
        <taxon>Agaricomycotina</taxon>
        <taxon>Dacrymycetes</taxon>
        <taxon>Dacrymycetales</taxon>
        <taxon>Dacrymycetaceae</taxon>
        <taxon>Dacryopinax</taxon>
    </lineage>
</organism>
<dbReference type="EMBL" id="JH795872">
    <property type="protein sequence ID" value="EJT98582.1"/>
    <property type="molecule type" value="Genomic_DNA"/>
</dbReference>
<dbReference type="HOGENOM" id="CLU_1054045_0_0_1"/>
<evidence type="ECO:0000313" key="1">
    <source>
        <dbReference type="EMBL" id="EJT98582.1"/>
    </source>
</evidence>
<dbReference type="Proteomes" id="UP000030653">
    <property type="component" value="Unassembled WGS sequence"/>
</dbReference>
<accession>M5G4B0</accession>
<protein>
    <submittedName>
        <fullName evidence="1">Uncharacterized protein</fullName>
    </submittedName>
</protein>
<dbReference type="RefSeq" id="XP_040625480.1">
    <property type="nucleotide sequence ID" value="XM_040776968.1"/>
</dbReference>
<proteinExistence type="predicted"/>
<gene>
    <name evidence="1" type="ORF">DACRYDRAFT_90725</name>
</gene>
<evidence type="ECO:0000313" key="2">
    <source>
        <dbReference type="Proteomes" id="UP000030653"/>
    </source>
</evidence>
<name>M5G4B0_DACPD</name>
<reference evidence="1 2" key="1">
    <citation type="journal article" date="2012" name="Science">
        <title>The Paleozoic origin of enzymatic lignin decomposition reconstructed from 31 fungal genomes.</title>
        <authorList>
            <person name="Floudas D."/>
            <person name="Binder M."/>
            <person name="Riley R."/>
            <person name="Barry K."/>
            <person name="Blanchette R.A."/>
            <person name="Henrissat B."/>
            <person name="Martinez A.T."/>
            <person name="Otillar R."/>
            <person name="Spatafora J.W."/>
            <person name="Yadav J.S."/>
            <person name="Aerts A."/>
            <person name="Benoit I."/>
            <person name="Boyd A."/>
            <person name="Carlson A."/>
            <person name="Copeland A."/>
            <person name="Coutinho P.M."/>
            <person name="de Vries R.P."/>
            <person name="Ferreira P."/>
            <person name="Findley K."/>
            <person name="Foster B."/>
            <person name="Gaskell J."/>
            <person name="Glotzer D."/>
            <person name="Gorecki P."/>
            <person name="Heitman J."/>
            <person name="Hesse C."/>
            <person name="Hori C."/>
            <person name="Igarashi K."/>
            <person name="Jurgens J.A."/>
            <person name="Kallen N."/>
            <person name="Kersten P."/>
            <person name="Kohler A."/>
            <person name="Kuees U."/>
            <person name="Kumar T.K.A."/>
            <person name="Kuo A."/>
            <person name="LaButti K."/>
            <person name="Larrondo L.F."/>
            <person name="Lindquist E."/>
            <person name="Ling A."/>
            <person name="Lombard V."/>
            <person name="Lucas S."/>
            <person name="Lundell T."/>
            <person name="Martin R."/>
            <person name="McLaughlin D.J."/>
            <person name="Morgenstern I."/>
            <person name="Morin E."/>
            <person name="Murat C."/>
            <person name="Nagy L.G."/>
            <person name="Nolan M."/>
            <person name="Ohm R.A."/>
            <person name="Patyshakuliyeva A."/>
            <person name="Rokas A."/>
            <person name="Ruiz-Duenas F.J."/>
            <person name="Sabat G."/>
            <person name="Salamov A."/>
            <person name="Samejima M."/>
            <person name="Schmutz J."/>
            <person name="Slot J.C."/>
            <person name="St John F."/>
            <person name="Stenlid J."/>
            <person name="Sun H."/>
            <person name="Sun S."/>
            <person name="Syed K."/>
            <person name="Tsang A."/>
            <person name="Wiebenga A."/>
            <person name="Young D."/>
            <person name="Pisabarro A."/>
            <person name="Eastwood D.C."/>
            <person name="Martin F."/>
            <person name="Cullen D."/>
            <person name="Grigoriev I.V."/>
            <person name="Hibbett D.S."/>
        </authorList>
    </citation>
    <scope>NUCLEOTIDE SEQUENCE [LARGE SCALE GENOMIC DNA]</scope>
    <source>
        <strain evidence="1 2">DJM-731 SS1</strain>
    </source>
</reference>
<dbReference type="GeneID" id="63692030"/>
<dbReference type="AlphaFoldDB" id="M5G4B0"/>
<sequence length="271" mass="30160">MGLIKISGDYSDLLTVFPLPKTLLKSILPKDVYDGLLPVPANYGLRADEHLVMLHLGRQKTGPPFYRFNAQEAKVEIPFIAPPFSSSREKAVPSVYKHSLWTDSLLLATSARMTMGLRTEKAVFDPPNAPGDAGSLRSLTDGAVEAKYEVKGKVSWFGRKDKWQGELYAQEKETVSTAGIWWFGEYAGGSLCQFPMTAKRENVPYKATIRLHLPSIQLGSSPLPASPALRENYRIEGEWLVLQGVTTWWNDASWELNGPHKAAEVEKQLAK</sequence>
<keyword evidence="2" id="KW-1185">Reference proteome</keyword>
<dbReference type="OrthoDB" id="10362352at2759"/>